<dbReference type="EMBL" id="FOCP01000007">
    <property type="protein sequence ID" value="SEN06544.1"/>
    <property type="molecule type" value="Genomic_DNA"/>
</dbReference>
<reference evidence="2 3" key="1">
    <citation type="submission" date="2016-10" db="EMBL/GenBank/DDBJ databases">
        <authorList>
            <person name="de Groot N.N."/>
        </authorList>
    </citation>
    <scope>NUCLEOTIDE SEQUENCE [LARGE SCALE GENOMIC DNA]</scope>
    <source>
        <strain evidence="2 3">Nm22</strain>
    </source>
</reference>
<evidence type="ECO:0000313" key="2">
    <source>
        <dbReference type="EMBL" id="SEN06544.1"/>
    </source>
</evidence>
<dbReference type="InterPro" id="IPR046433">
    <property type="entry name" value="ActCoA_hydro"/>
</dbReference>
<gene>
    <name evidence="2" type="ORF">SAMN05216325_10711</name>
</gene>
<dbReference type="STRING" id="917.SAMN05216326_10137"/>
<dbReference type="GO" id="GO:0006083">
    <property type="term" value="P:acetate metabolic process"/>
    <property type="evidence" value="ECO:0007669"/>
    <property type="project" value="InterPro"/>
</dbReference>
<dbReference type="Gene3D" id="3.30.750.70">
    <property type="entry name" value="4-hydroxybutyrate coenzyme like domains"/>
    <property type="match status" value="1"/>
</dbReference>
<evidence type="ECO:0000259" key="1">
    <source>
        <dbReference type="Pfam" id="PF13336"/>
    </source>
</evidence>
<protein>
    <submittedName>
        <fullName evidence="2">Acyl-CoA hydrolase</fullName>
    </submittedName>
</protein>
<dbReference type="Pfam" id="PF13336">
    <property type="entry name" value="AcetylCoA_hyd_C"/>
    <property type="match status" value="1"/>
</dbReference>
<dbReference type="SUPFAM" id="SSF100950">
    <property type="entry name" value="NagB/RpiA/CoA transferase-like"/>
    <property type="match status" value="1"/>
</dbReference>
<name>A0A1H8DIF4_9PROT</name>
<dbReference type="AlphaFoldDB" id="A0A1H8DIF4"/>
<proteinExistence type="predicted"/>
<feature type="domain" description="Acetyl-CoA hydrolase/transferase C-terminal" evidence="1">
    <location>
        <begin position="366"/>
        <end position="518"/>
    </location>
</feature>
<dbReference type="Proteomes" id="UP000199459">
    <property type="component" value="Unassembled WGS sequence"/>
</dbReference>
<dbReference type="Gene3D" id="3.40.1080.20">
    <property type="entry name" value="Acetyl-CoA hydrolase/transferase C-terminal domain"/>
    <property type="match status" value="1"/>
</dbReference>
<dbReference type="GO" id="GO:0008775">
    <property type="term" value="F:acetate CoA-transferase activity"/>
    <property type="evidence" value="ECO:0007669"/>
    <property type="project" value="InterPro"/>
</dbReference>
<dbReference type="InterPro" id="IPR037171">
    <property type="entry name" value="NagB/RpiA_transferase-like"/>
</dbReference>
<accession>A0A1H8DIF4</accession>
<dbReference type="PANTHER" id="PTHR21432">
    <property type="entry name" value="ACETYL-COA HYDROLASE-RELATED"/>
    <property type="match status" value="1"/>
</dbReference>
<dbReference type="PANTHER" id="PTHR21432:SF20">
    <property type="entry name" value="ACETYL-COA HYDROLASE"/>
    <property type="match status" value="1"/>
</dbReference>
<organism evidence="2 3">
    <name type="scientific">Nitrosomonas marina</name>
    <dbReference type="NCBI Taxonomy" id="917"/>
    <lineage>
        <taxon>Bacteria</taxon>
        <taxon>Pseudomonadati</taxon>
        <taxon>Pseudomonadota</taxon>
        <taxon>Betaproteobacteria</taxon>
        <taxon>Nitrosomonadales</taxon>
        <taxon>Nitrosomonadaceae</taxon>
        <taxon>Nitrosomonas</taxon>
    </lineage>
</organism>
<sequence length="639" mass="71418">MASGSSRIRAGSRYNCFMEKKPVVYSCPDALASDIIRRAGKRIQLALPLGLGKANHIANALVERALADPSINLQIFTALTLERPELNSELKRRFFEPALNRLFGDYPDLVYAKLLRMGKLPQNIVVNEFFFLAGQWLKIPAAQQQYIPVNYSHALDCLLDNGVNVLAQLVTHEGDEYNLSCNPDITADLLRARRTGRARFLFAAQINRQLPFMYGDSQIGTQEPDLLLESPDSEHELYSAPKRPVSLADQAIGLHASRLVRDGGTLQIGIGSIGDAVSHALILRHKHNATFRKLIDDLAGQHTADNSDHYDDQPFRDGIYGMSEMFVDGFLRLAENGILKREINGAVLHGAFFVECRDFYHRLREMTEKERARFQMKAVSFTNEIFGDEMSKRRARYKASFINNAMLATLRGSVISDALEDGAVVSGVGGQYNFVAQALSLDDAFSIITLNATRQSQGQTVSNITWSYGHETIPWHLRDRVVTEYGIAKLRGKSDAQAIAAMLSITDSRFQGDLLKKAKAAGKIDPHWTIPEAYRNNTPDRIRTALQPAREAGILPTFPFGTDFTQTEQRLLPALEVLKQKSRSKHALLRLFIDGFMSGDLTSAETACLERMQLNKPASLKEFGYRKILTAALRESREL</sequence>
<dbReference type="InterPro" id="IPR026888">
    <property type="entry name" value="AcetylCoA_hyd_C"/>
</dbReference>
<dbReference type="GO" id="GO:0016787">
    <property type="term" value="F:hydrolase activity"/>
    <property type="evidence" value="ECO:0007669"/>
    <property type="project" value="UniProtKB-KW"/>
</dbReference>
<evidence type="ECO:0000313" key="3">
    <source>
        <dbReference type="Proteomes" id="UP000199459"/>
    </source>
</evidence>
<dbReference type="Gene3D" id="3.40.1080.10">
    <property type="entry name" value="Glutaconate Coenzyme A-transferase"/>
    <property type="match status" value="1"/>
</dbReference>
<dbReference type="InterPro" id="IPR038460">
    <property type="entry name" value="AcetylCoA_hyd_C_sf"/>
</dbReference>
<keyword evidence="2" id="KW-0378">Hydrolase</keyword>